<sequence length="305" mass="32926">MAGQILEPGEIEAAAVNPDFILLPGGELFGYRADRLRLLATGNALSDYLLLMADLCEAQQGVFDQLAPLPLDEARSAQSLAHGLPPLGYDTLVREGDWLPALDALLEACTVEQAPVRAALDALRQADAGQRKAWAIALLAGSYELVPAGVVPFLGAALQVAWTHWLQRSDFSALREQGSQTLCPCCGAPPMAGIIHHLGKANGLRYLTCSLCACEWHFVRVKCSHCETGKGLGYYSLSTDDANAQKAPLRAETCAHCKTYLKHLYRDYDARSEPLSADLASLALDVRLAEEGYERHAPNLLFAPG</sequence>
<dbReference type="PANTHER" id="PTHR37689">
    <property type="entry name" value="PROTEIN FDHE"/>
    <property type="match status" value="1"/>
</dbReference>
<dbReference type="Pfam" id="PF24859">
    <property type="entry name" value="FdhE_central"/>
    <property type="match status" value="1"/>
</dbReference>
<feature type="domain" description="FdhE central" evidence="4">
    <location>
        <begin position="182"/>
        <end position="220"/>
    </location>
</feature>
<dbReference type="SUPFAM" id="SSF144020">
    <property type="entry name" value="FdhE-like"/>
    <property type="match status" value="1"/>
</dbReference>
<keyword evidence="1 2" id="KW-0963">Cytoplasm</keyword>
<evidence type="ECO:0000259" key="5">
    <source>
        <dbReference type="Pfam" id="PF24860"/>
    </source>
</evidence>
<dbReference type="InterPro" id="IPR024064">
    <property type="entry name" value="FdhE-like_sf"/>
</dbReference>
<reference evidence="6 7" key="1">
    <citation type="submission" date="2016-01" db="EMBL/GenBank/DDBJ databases">
        <title>Annotation of Pseudomonas oryzihabitans USDA-ARS-USMARC-56511.</title>
        <authorList>
            <person name="Harhay G.P."/>
            <person name="Harhay D.M."/>
            <person name="Smith T.P.L."/>
            <person name="Bono J.L."/>
            <person name="Heaton M.P."/>
            <person name="Clawson M.L."/>
            <person name="Chitko-Mckown C.G."/>
            <person name="Capik S.F."/>
            <person name="DeDonder K.D."/>
            <person name="Apley M.D."/>
            <person name="Lubbers B.V."/>
            <person name="White B.J."/>
            <person name="Larson R.L."/>
        </authorList>
    </citation>
    <scope>NUCLEOTIDE SEQUENCE [LARGE SCALE GENOMIC DNA]</scope>
    <source>
        <strain evidence="6 7">USDA-ARS-USMARC-56511</strain>
    </source>
</reference>
<dbReference type="PIRSF" id="PIRSF018296">
    <property type="entry name" value="Format_dh_formtn"/>
    <property type="match status" value="1"/>
</dbReference>
<evidence type="ECO:0000256" key="2">
    <source>
        <dbReference type="HAMAP-Rule" id="MF_00611"/>
    </source>
</evidence>
<dbReference type="NCBIfam" id="TIGR01562">
    <property type="entry name" value="FdhE"/>
    <property type="match status" value="1"/>
</dbReference>
<comment type="similarity">
    <text evidence="2">Belongs to the FdhE family.</text>
</comment>
<dbReference type="OrthoDB" id="9794151at2"/>
<proteinExistence type="inferred from homology"/>
<dbReference type="EMBL" id="CP013987">
    <property type="protein sequence ID" value="ALZ85758.1"/>
    <property type="molecule type" value="Genomic_DNA"/>
</dbReference>
<feature type="domain" description="FdhE C-terminal" evidence="5">
    <location>
        <begin position="221"/>
        <end position="302"/>
    </location>
</feature>
<name>A0A0U4P5W6_9PSED</name>
<dbReference type="CDD" id="cd16341">
    <property type="entry name" value="FdhE"/>
    <property type="match status" value="1"/>
</dbReference>
<dbReference type="InterPro" id="IPR056774">
    <property type="entry name" value="FdhE_N"/>
</dbReference>
<dbReference type="GO" id="GO:0051604">
    <property type="term" value="P:protein maturation"/>
    <property type="evidence" value="ECO:0007669"/>
    <property type="project" value="TreeGrafter"/>
</dbReference>
<dbReference type="InterPro" id="IPR006452">
    <property type="entry name" value="Formate_DH_accessory"/>
</dbReference>
<comment type="function">
    <text evidence="2">Necessary for formate dehydrogenase activity.</text>
</comment>
<dbReference type="KEGG" id="por:APT59_16675"/>
<evidence type="ECO:0000256" key="1">
    <source>
        <dbReference type="ARBA" id="ARBA00022490"/>
    </source>
</evidence>
<dbReference type="RefSeq" id="WP_059315877.1">
    <property type="nucleotide sequence ID" value="NZ_CP013987.1"/>
</dbReference>
<dbReference type="Pfam" id="PF24860">
    <property type="entry name" value="FdhE_C"/>
    <property type="match status" value="1"/>
</dbReference>
<dbReference type="InterPro" id="IPR056796">
    <property type="entry name" value="FdhE_C"/>
</dbReference>
<comment type="subcellular location">
    <subcellularLocation>
        <location evidence="2">Cytoplasm</location>
    </subcellularLocation>
</comment>
<dbReference type="PANTHER" id="PTHR37689:SF1">
    <property type="entry name" value="PROTEIN FDHE"/>
    <property type="match status" value="1"/>
</dbReference>
<accession>A0A0U4P5W6</accession>
<gene>
    <name evidence="2" type="primary">fdhE</name>
    <name evidence="6" type="ORF">APT59_16675</name>
</gene>
<dbReference type="Gene3D" id="3.90.1670.10">
    <property type="entry name" value="FdhE-like domain"/>
    <property type="match status" value="1"/>
</dbReference>
<dbReference type="Pfam" id="PF04216">
    <property type="entry name" value="FdhE_N"/>
    <property type="match status" value="1"/>
</dbReference>
<protein>
    <recommendedName>
        <fullName evidence="2">Protein FdhE homolog</fullName>
    </recommendedName>
</protein>
<organism evidence="6 7">
    <name type="scientific">Pseudomonas oryzihabitans</name>
    <dbReference type="NCBI Taxonomy" id="47885"/>
    <lineage>
        <taxon>Bacteria</taxon>
        <taxon>Pseudomonadati</taxon>
        <taxon>Pseudomonadota</taxon>
        <taxon>Gammaproteobacteria</taxon>
        <taxon>Pseudomonadales</taxon>
        <taxon>Pseudomonadaceae</taxon>
        <taxon>Pseudomonas</taxon>
    </lineage>
</organism>
<evidence type="ECO:0000313" key="6">
    <source>
        <dbReference type="EMBL" id="ALZ85758.1"/>
    </source>
</evidence>
<dbReference type="GO" id="GO:0008199">
    <property type="term" value="F:ferric iron binding"/>
    <property type="evidence" value="ECO:0007669"/>
    <property type="project" value="TreeGrafter"/>
</dbReference>
<dbReference type="Proteomes" id="UP000064137">
    <property type="component" value="Chromosome"/>
</dbReference>
<evidence type="ECO:0000259" key="4">
    <source>
        <dbReference type="Pfam" id="PF24859"/>
    </source>
</evidence>
<dbReference type="HAMAP" id="MF_00611">
    <property type="entry name" value="FdeH"/>
    <property type="match status" value="1"/>
</dbReference>
<dbReference type="GO" id="GO:0005829">
    <property type="term" value="C:cytosol"/>
    <property type="evidence" value="ECO:0007669"/>
    <property type="project" value="TreeGrafter"/>
</dbReference>
<dbReference type="InterPro" id="IPR056797">
    <property type="entry name" value="FdhE_central"/>
</dbReference>
<feature type="domain" description="FdhE N-terminal" evidence="3">
    <location>
        <begin position="20"/>
        <end position="177"/>
    </location>
</feature>
<evidence type="ECO:0000313" key="7">
    <source>
        <dbReference type="Proteomes" id="UP000064137"/>
    </source>
</evidence>
<evidence type="ECO:0000259" key="3">
    <source>
        <dbReference type="Pfam" id="PF04216"/>
    </source>
</evidence>
<dbReference type="AlphaFoldDB" id="A0A0U4P5W6"/>